<protein>
    <submittedName>
        <fullName evidence="8">DUF4040 domain-containing protein</fullName>
    </submittedName>
</protein>
<name>A0A951Q3R5_9NOST</name>
<dbReference type="InterPro" id="IPR025383">
    <property type="entry name" value="MrpA_C/MbhD"/>
</dbReference>
<keyword evidence="3 6" id="KW-0812">Transmembrane</keyword>
<dbReference type="NCBIfam" id="NF005628">
    <property type="entry name" value="PRK07377.1-4"/>
    <property type="match status" value="1"/>
</dbReference>
<evidence type="ECO:0000256" key="5">
    <source>
        <dbReference type="ARBA" id="ARBA00023136"/>
    </source>
</evidence>
<evidence type="ECO:0000313" key="9">
    <source>
        <dbReference type="Proteomes" id="UP000715781"/>
    </source>
</evidence>
<evidence type="ECO:0000256" key="3">
    <source>
        <dbReference type="ARBA" id="ARBA00022692"/>
    </source>
</evidence>
<accession>A0A951Q3R5</accession>
<proteinExistence type="predicted"/>
<feature type="domain" description="MrpA C-terminal/MbhD" evidence="7">
    <location>
        <begin position="11"/>
        <end position="74"/>
    </location>
</feature>
<dbReference type="NCBIfam" id="NF005630">
    <property type="entry name" value="PRK07377.1-6"/>
    <property type="match status" value="1"/>
</dbReference>
<keyword evidence="4 6" id="KW-1133">Transmembrane helix</keyword>
<dbReference type="AlphaFoldDB" id="A0A951Q3R5"/>
<reference evidence="8" key="1">
    <citation type="submission" date="2021-05" db="EMBL/GenBank/DDBJ databases">
        <authorList>
            <person name="Pietrasiak N."/>
            <person name="Ward R."/>
            <person name="Stajich J.E."/>
            <person name="Kurbessoian T."/>
        </authorList>
    </citation>
    <scope>NUCLEOTIDE SEQUENCE</scope>
    <source>
        <strain evidence="8">JT2-VF2</strain>
    </source>
</reference>
<sequence length="204" mass="22796">MNDSYVYIITALLPLSAFMLVLQSNPYHALVIQGILGAVAALVFAVLGAADVALTQALMGTLLAITLYAIAVRSSLVMRLGVIEESAIEPDEDSLQDGKAERHFGQLIDELRTIFDKHYMRLELVPYTNRQALYRALMDKEIHATCKKRSRSEHDDQDHAPLYHTTTRVRRLYDIMKAELSSPATILTYENAPNSGENIYSSPK</sequence>
<dbReference type="EMBL" id="JAHHHN010000037">
    <property type="protein sequence ID" value="MBW4565419.1"/>
    <property type="molecule type" value="Genomic_DNA"/>
</dbReference>
<evidence type="ECO:0000259" key="7">
    <source>
        <dbReference type="Pfam" id="PF13244"/>
    </source>
</evidence>
<dbReference type="GO" id="GO:0005886">
    <property type="term" value="C:plasma membrane"/>
    <property type="evidence" value="ECO:0007669"/>
    <property type="project" value="UniProtKB-SubCell"/>
</dbReference>
<evidence type="ECO:0000256" key="4">
    <source>
        <dbReference type="ARBA" id="ARBA00022989"/>
    </source>
</evidence>
<dbReference type="Proteomes" id="UP000715781">
    <property type="component" value="Unassembled WGS sequence"/>
</dbReference>
<dbReference type="Pfam" id="PF13244">
    <property type="entry name" value="MbhD"/>
    <property type="match status" value="1"/>
</dbReference>
<feature type="transmembrane region" description="Helical" evidence="6">
    <location>
        <begin position="6"/>
        <end position="22"/>
    </location>
</feature>
<evidence type="ECO:0000256" key="1">
    <source>
        <dbReference type="ARBA" id="ARBA00004651"/>
    </source>
</evidence>
<comment type="subcellular location">
    <subcellularLocation>
        <location evidence="1">Cell membrane</location>
        <topology evidence="1">Multi-pass membrane protein</topology>
    </subcellularLocation>
</comment>
<comment type="caution">
    <text evidence="8">The sequence shown here is derived from an EMBL/GenBank/DDBJ whole genome shotgun (WGS) entry which is preliminary data.</text>
</comment>
<keyword evidence="5 6" id="KW-0472">Membrane</keyword>
<evidence type="ECO:0000313" key="8">
    <source>
        <dbReference type="EMBL" id="MBW4565419.1"/>
    </source>
</evidence>
<feature type="transmembrane region" description="Helical" evidence="6">
    <location>
        <begin position="53"/>
        <end position="71"/>
    </location>
</feature>
<reference evidence="8" key="2">
    <citation type="journal article" date="2022" name="Microbiol. Resour. Announc.">
        <title>Metagenome Sequencing to Explore Phylogenomics of Terrestrial Cyanobacteria.</title>
        <authorList>
            <person name="Ward R.D."/>
            <person name="Stajich J.E."/>
            <person name="Johansen J.R."/>
            <person name="Huntemann M."/>
            <person name="Clum A."/>
            <person name="Foster B."/>
            <person name="Foster B."/>
            <person name="Roux S."/>
            <person name="Palaniappan K."/>
            <person name="Varghese N."/>
            <person name="Mukherjee S."/>
            <person name="Reddy T.B.K."/>
            <person name="Daum C."/>
            <person name="Copeland A."/>
            <person name="Chen I.A."/>
            <person name="Ivanova N.N."/>
            <person name="Kyrpides N.C."/>
            <person name="Shapiro N."/>
            <person name="Eloe-Fadrosh E.A."/>
            <person name="Pietrasiak N."/>
        </authorList>
    </citation>
    <scope>NUCLEOTIDE SEQUENCE</scope>
    <source>
        <strain evidence="8">JT2-VF2</strain>
    </source>
</reference>
<feature type="transmembrane region" description="Helical" evidence="6">
    <location>
        <begin position="29"/>
        <end position="47"/>
    </location>
</feature>
<keyword evidence="2" id="KW-1003">Cell membrane</keyword>
<gene>
    <name evidence="8" type="ORF">KME32_30910</name>
</gene>
<evidence type="ECO:0000256" key="2">
    <source>
        <dbReference type="ARBA" id="ARBA00022475"/>
    </source>
</evidence>
<organism evidence="8 9">
    <name type="scientific">Mojavia pulchra JT2-VF2</name>
    <dbReference type="NCBI Taxonomy" id="287848"/>
    <lineage>
        <taxon>Bacteria</taxon>
        <taxon>Bacillati</taxon>
        <taxon>Cyanobacteriota</taxon>
        <taxon>Cyanophyceae</taxon>
        <taxon>Nostocales</taxon>
        <taxon>Nostocaceae</taxon>
    </lineage>
</organism>
<evidence type="ECO:0000256" key="6">
    <source>
        <dbReference type="SAM" id="Phobius"/>
    </source>
</evidence>